<dbReference type="EMBL" id="NFJD01000001">
    <property type="protein sequence ID" value="OUO57700.1"/>
    <property type="molecule type" value="Genomic_DNA"/>
</dbReference>
<dbReference type="InterPro" id="IPR027463">
    <property type="entry name" value="AcrB_DN_DC_subdom"/>
</dbReference>
<accession>A0A1Y4DN06</accession>
<dbReference type="GO" id="GO:0005886">
    <property type="term" value="C:plasma membrane"/>
    <property type="evidence" value="ECO:0007669"/>
    <property type="project" value="TreeGrafter"/>
</dbReference>
<feature type="transmembrane region" description="Helical" evidence="1">
    <location>
        <begin position="898"/>
        <end position="918"/>
    </location>
</feature>
<dbReference type="Gene3D" id="1.20.1640.10">
    <property type="entry name" value="Multidrug efflux transporter AcrB transmembrane domain"/>
    <property type="match status" value="2"/>
</dbReference>
<organism evidence="2 3">
    <name type="scientific">Candidatus Avelusimicrobium gallicola</name>
    <dbReference type="NCBI Taxonomy" id="2562704"/>
    <lineage>
        <taxon>Bacteria</taxon>
        <taxon>Pseudomonadati</taxon>
        <taxon>Elusimicrobiota</taxon>
        <taxon>Elusimicrobia</taxon>
        <taxon>Elusimicrobiales</taxon>
        <taxon>Elusimicrobiaceae</taxon>
        <taxon>Candidatus Avelusimicrobium</taxon>
    </lineage>
</organism>
<dbReference type="SUPFAM" id="SSF82714">
    <property type="entry name" value="Multidrug efflux transporter AcrB TolC docking domain, DN and DC subdomains"/>
    <property type="match status" value="2"/>
</dbReference>
<dbReference type="Gene3D" id="3.30.70.1440">
    <property type="entry name" value="Multidrug efflux transporter AcrB pore domain"/>
    <property type="match status" value="1"/>
</dbReference>
<keyword evidence="1" id="KW-0472">Membrane</keyword>
<dbReference type="Gene3D" id="3.30.70.1320">
    <property type="entry name" value="Multidrug efflux transporter AcrB pore domain like"/>
    <property type="match status" value="1"/>
</dbReference>
<feature type="transmembrane region" description="Helical" evidence="1">
    <location>
        <begin position="373"/>
        <end position="390"/>
    </location>
</feature>
<name>A0A1Y4DN06_9BACT</name>
<feature type="transmembrane region" description="Helical" evidence="1">
    <location>
        <begin position="402"/>
        <end position="424"/>
    </location>
</feature>
<dbReference type="PANTHER" id="PTHR32063:SF0">
    <property type="entry name" value="SWARMING MOTILITY PROTEIN SWRC"/>
    <property type="match status" value="1"/>
</dbReference>
<dbReference type="Proteomes" id="UP000196368">
    <property type="component" value="Unassembled WGS sequence"/>
</dbReference>
<dbReference type="PRINTS" id="PR00702">
    <property type="entry name" value="ACRIFLAVINRP"/>
</dbReference>
<reference evidence="3" key="1">
    <citation type="submission" date="2017-04" db="EMBL/GenBank/DDBJ databases">
        <title>Function of individual gut microbiota members based on whole genome sequencing of pure cultures obtained from chicken caecum.</title>
        <authorList>
            <person name="Medvecky M."/>
            <person name="Cejkova D."/>
            <person name="Polansky O."/>
            <person name="Karasova D."/>
            <person name="Kubasova T."/>
            <person name="Cizek A."/>
            <person name="Rychlik I."/>
        </authorList>
    </citation>
    <scope>NUCLEOTIDE SEQUENCE [LARGE SCALE GENOMIC DNA]</scope>
    <source>
        <strain evidence="3">An273</strain>
    </source>
</reference>
<dbReference type="PROSITE" id="PS00018">
    <property type="entry name" value="EF_HAND_1"/>
    <property type="match status" value="1"/>
</dbReference>
<protein>
    <recommendedName>
        <fullName evidence="4">SSD domain-containing protein</fullName>
    </recommendedName>
</protein>
<feature type="transmembrane region" description="Helical" evidence="1">
    <location>
        <begin position="1001"/>
        <end position="1027"/>
    </location>
</feature>
<feature type="transmembrane region" description="Helical" evidence="1">
    <location>
        <begin position="924"/>
        <end position="942"/>
    </location>
</feature>
<feature type="transmembrane region" description="Helical" evidence="1">
    <location>
        <begin position="868"/>
        <end position="886"/>
    </location>
</feature>
<feature type="transmembrane region" description="Helical" evidence="1">
    <location>
        <begin position="477"/>
        <end position="500"/>
    </location>
</feature>
<feature type="transmembrane region" description="Helical" evidence="1">
    <location>
        <begin position="21"/>
        <end position="44"/>
    </location>
</feature>
<comment type="caution">
    <text evidence="2">The sequence shown here is derived from an EMBL/GenBank/DDBJ whole genome shotgun (WGS) entry which is preliminary data.</text>
</comment>
<proteinExistence type="predicted"/>
<keyword evidence="3" id="KW-1185">Reference proteome</keyword>
<dbReference type="AlphaFoldDB" id="A0A1Y4DN06"/>
<evidence type="ECO:0000256" key="1">
    <source>
        <dbReference type="SAM" id="Phobius"/>
    </source>
</evidence>
<dbReference type="Gene3D" id="3.30.70.1430">
    <property type="entry name" value="Multidrug efflux transporter AcrB pore domain"/>
    <property type="match status" value="2"/>
</dbReference>
<dbReference type="PANTHER" id="PTHR32063">
    <property type="match status" value="1"/>
</dbReference>
<dbReference type="Gene3D" id="3.30.2090.10">
    <property type="entry name" value="Multidrug efflux transporter AcrB TolC docking domain, DN and DC subdomains"/>
    <property type="match status" value="2"/>
</dbReference>
<feature type="transmembrane region" description="Helical" evidence="1">
    <location>
        <begin position="541"/>
        <end position="560"/>
    </location>
</feature>
<feature type="transmembrane region" description="Helical" evidence="1">
    <location>
        <begin position="347"/>
        <end position="366"/>
    </location>
</feature>
<dbReference type="SUPFAM" id="SSF82866">
    <property type="entry name" value="Multidrug efflux transporter AcrB transmembrane domain"/>
    <property type="match status" value="2"/>
</dbReference>
<dbReference type="OrthoDB" id="9177212at2"/>
<dbReference type="GO" id="GO:0042910">
    <property type="term" value="F:xenobiotic transmembrane transporter activity"/>
    <property type="evidence" value="ECO:0007669"/>
    <property type="project" value="TreeGrafter"/>
</dbReference>
<keyword evidence="1" id="KW-0812">Transmembrane</keyword>
<dbReference type="InterPro" id="IPR018247">
    <property type="entry name" value="EF_Hand_1_Ca_BS"/>
</dbReference>
<evidence type="ECO:0008006" key="4">
    <source>
        <dbReference type="Google" id="ProtNLM"/>
    </source>
</evidence>
<dbReference type="Pfam" id="PF00873">
    <property type="entry name" value="ACR_tran"/>
    <property type="match status" value="1"/>
</dbReference>
<keyword evidence="1" id="KW-1133">Transmembrane helix</keyword>
<sequence>MQEKEQQATRQTEQKKGFSSFFIRRPVLTIMCSLALVILGLMAYNSMGVGLYPNMDVPYVLVQTTLSGASSEEMETSVSKVIEESVNQIEGIDELNSQSTEGISLVVIKFDMDKDQDVAAQEVRDKVDLITNDLPDGTDAPVIMKLDADAISILNVVVSGDRDIIELTEIAKKKVKENIENTRGVGSVSIVGGREREIHVIVNPFKLYSLGLPITAVKSALQDQNVETPGGRVEQQHQEYTLRVLGRIDNVPAFNDIFVARKNGTSIKISDIGYAEDSGEYDRESTFLNGRRAVTLEVKKQSGTNTLAVIQGVKDKLDQIKSTLPKDIKISLMMDQSGTIQASVNTVLEHLILGGILAGIMVLIFMGSLRSTFIAFLAMPISIIGSFLFMNMMGFTIDSMTLLGLTVAVGIVIDDAIVMLENIFRHMEKYNKTPLQAALDGSREITSTVIATTLSILVIFLPLAYMSGIVGRVVSSYGMTVVFAIALSGIVALTLTPMLCAKMLKQGEKKTKLDHIVDAINQKLVNIYIPMLNWSIHHRKTMVLISVLCLFALVPMLKIVGGEFFPQEDSGKIQINVEAPVGTSYTDTQQILMQLEQDVRRMPYVKDVLISAGVGSSFLDSNPSNQGHVRFELEDRKTRHGITTAKYLELTREMMKKYDGLKTSSYIVSDGPGGLKDVEYRISGPDINKLTEYGNAVLDKLRQDPRFIDLDLSLDLAKPEYRVIINREKAHDMGVNVTDIASALRTMVGGEDEVTKYKEGDELYEVRIRVGEEYRDTKEAVSALMVPATIDGKETIVRLDSVATIEEGTGPSQIDRYNRQREITVEANLNGLDTRTAMGIIQQAYDSLDVSNEYSGGTSGSAKEMGRMFQSFILAFVLAFLFKYMILAAQFENYSHPVAIIVSLPLTVPFAVFSLLVTGQTLNIYSLLGLFMLIGVVSKNAILQTDYTDQLRARGYGRTDAILQANRVRLRPILMTTLTLVVGVVPMLISNGEGAESRRSLAIVIVGGQALSLLVTLLMTPVTYILMDEFGDWINYKFRGIPYPEDKSKDTILPEVPQED</sequence>
<feature type="transmembrane region" description="Helical" evidence="1">
    <location>
        <begin position="972"/>
        <end position="989"/>
    </location>
</feature>
<feature type="transmembrane region" description="Helical" evidence="1">
    <location>
        <begin position="445"/>
        <end position="465"/>
    </location>
</feature>
<gene>
    <name evidence="2" type="ORF">B5F75_02690</name>
</gene>
<dbReference type="SUPFAM" id="SSF82693">
    <property type="entry name" value="Multidrug efflux transporter AcrB pore domain, PN1, PN2, PC1 and PC2 subdomains"/>
    <property type="match status" value="3"/>
</dbReference>
<dbReference type="RefSeq" id="WP_087287537.1">
    <property type="nucleotide sequence ID" value="NZ_NFJD01000001.1"/>
</dbReference>
<dbReference type="InterPro" id="IPR001036">
    <property type="entry name" value="Acrflvin-R"/>
</dbReference>
<evidence type="ECO:0000313" key="2">
    <source>
        <dbReference type="EMBL" id="OUO57700.1"/>
    </source>
</evidence>
<evidence type="ECO:0000313" key="3">
    <source>
        <dbReference type="Proteomes" id="UP000196368"/>
    </source>
</evidence>